<sequence length="270" mass="30037">MKAASHLWTLFRLHAFANPWMWILPLALSAQAIFGVNHFYGSIWSVFIFFNQALWMPLVVAAMIFLPEFFMGGGWMISRTQQQGATFGADFLLTRAVDRVSIFRCRGLLFWSTILMAVVVWVAAASFRPEISLQLSSRDSETKKAAYYLDHIPGSFVEKTAPNGNVTINAPMGNIQIKVLMAMVMILVASVWVIVLPLIARLPHRKGIYWGLFAVGVGLFPTLTIKIGEAMEPCLVFGLAHLPTIVIASIAVAIAGEWFAEKQLAKLEFM</sequence>
<evidence type="ECO:0000313" key="3">
    <source>
        <dbReference type="Proteomes" id="UP000076023"/>
    </source>
</evidence>
<protein>
    <submittedName>
        <fullName evidence="2">Uncharacterized protein</fullName>
    </submittedName>
</protein>
<dbReference type="EMBL" id="BDCO01000002">
    <property type="protein sequence ID" value="GAT34927.1"/>
    <property type="molecule type" value="Genomic_DNA"/>
</dbReference>
<name>A0A146GE49_TERSA</name>
<feature type="transmembrane region" description="Helical" evidence="1">
    <location>
        <begin position="239"/>
        <end position="260"/>
    </location>
</feature>
<dbReference type="AlphaFoldDB" id="A0A146GE49"/>
<proteinExistence type="predicted"/>
<dbReference type="InParanoid" id="A0A146GE49"/>
<gene>
    <name evidence="2" type="ORF">TSACC_23361</name>
</gene>
<dbReference type="RefSeq" id="WP_153811503.1">
    <property type="nucleotide sequence ID" value="NZ_BDCO01000002.1"/>
</dbReference>
<evidence type="ECO:0000313" key="2">
    <source>
        <dbReference type="EMBL" id="GAT34927.1"/>
    </source>
</evidence>
<feature type="transmembrane region" description="Helical" evidence="1">
    <location>
        <begin position="207"/>
        <end position="227"/>
    </location>
</feature>
<keyword evidence="3" id="KW-1185">Reference proteome</keyword>
<keyword evidence="1" id="KW-1133">Transmembrane helix</keyword>
<evidence type="ECO:0000256" key="1">
    <source>
        <dbReference type="SAM" id="Phobius"/>
    </source>
</evidence>
<dbReference type="OrthoDB" id="201702at2"/>
<organism evidence="2 3">
    <name type="scientific">Terrimicrobium sacchariphilum</name>
    <dbReference type="NCBI Taxonomy" id="690879"/>
    <lineage>
        <taxon>Bacteria</taxon>
        <taxon>Pseudomonadati</taxon>
        <taxon>Verrucomicrobiota</taxon>
        <taxon>Terrimicrobiia</taxon>
        <taxon>Terrimicrobiales</taxon>
        <taxon>Terrimicrobiaceae</taxon>
        <taxon>Terrimicrobium</taxon>
    </lineage>
</organism>
<feature type="transmembrane region" description="Helical" evidence="1">
    <location>
        <begin position="108"/>
        <end position="127"/>
    </location>
</feature>
<reference evidence="3" key="1">
    <citation type="journal article" date="2017" name="Genome Announc.">
        <title>Draft Genome Sequence of Terrimicrobium sacchariphilum NM-5T, a Facultative Anaerobic Soil Bacterium of the Class Spartobacteria.</title>
        <authorList>
            <person name="Qiu Y.L."/>
            <person name="Tourlousse D.M."/>
            <person name="Matsuura N."/>
            <person name="Ohashi A."/>
            <person name="Sekiguchi Y."/>
        </authorList>
    </citation>
    <scope>NUCLEOTIDE SEQUENCE [LARGE SCALE GENOMIC DNA]</scope>
    <source>
        <strain evidence="3">NM-5</strain>
    </source>
</reference>
<accession>A0A146GE49</accession>
<comment type="caution">
    <text evidence="2">The sequence shown here is derived from an EMBL/GenBank/DDBJ whole genome shotgun (WGS) entry which is preliminary data.</text>
</comment>
<feature type="transmembrane region" description="Helical" evidence="1">
    <location>
        <begin position="179"/>
        <end position="200"/>
    </location>
</feature>
<feature type="transmembrane region" description="Helical" evidence="1">
    <location>
        <begin position="20"/>
        <end position="40"/>
    </location>
</feature>
<keyword evidence="1" id="KW-0472">Membrane</keyword>
<keyword evidence="1" id="KW-0812">Transmembrane</keyword>
<dbReference type="Proteomes" id="UP000076023">
    <property type="component" value="Unassembled WGS sequence"/>
</dbReference>
<feature type="transmembrane region" description="Helical" evidence="1">
    <location>
        <begin position="46"/>
        <end position="66"/>
    </location>
</feature>
<dbReference type="STRING" id="690879.TSACC_23361"/>